<dbReference type="RefSeq" id="XP_002949921.1">
    <property type="nucleotide sequence ID" value="XM_002949875.1"/>
</dbReference>
<protein>
    <submittedName>
        <fullName evidence="1">Uncharacterized protein</fullName>
    </submittedName>
</protein>
<name>D8TTT4_VOLCA</name>
<keyword evidence="2" id="KW-1185">Reference proteome</keyword>
<organism evidence="2">
    <name type="scientific">Volvox carteri f. nagariensis</name>
    <dbReference type="NCBI Taxonomy" id="3068"/>
    <lineage>
        <taxon>Eukaryota</taxon>
        <taxon>Viridiplantae</taxon>
        <taxon>Chlorophyta</taxon>
        <taxon>core chlorophytes</taxon>
        <taxon>Chlorophyceae</taxon>
        <taxon>CS clade</taxon>
        <taxon>Chlamydomonadales</taxon>
        <taxon>Volvocaceae</taxon>
        <taxon>Volvox</taxon>
    </lineage>
</organism>
<reference evidence="1 2" key="1">
    <citation type="journal article" date="2010" name="Science">
        <title>Genomic analysis of organismal complexity in the multicellular green alga Volvox carteri.</title>
        <authorList>
            <person name="Prochnik S.E."/>
            <person name="Umen J."/>
            <person name="Nedelcu A.M."/>
            <person name="Hallmann A."/>
            <person name="Miller S.M."/>
            <person name="Nishii I."/>
            <person name="Ferris P."/>
            <person name="Kuo A."/>
            <person name="Mitros T."/>
            <person name="Fritz-Laylin L.K."/>
            <person name="Hellsten U."/>
            <person name="Chapman J."/>
            <person name="Simakov O."/>
            <person name="Rensing S.A."/>
            <person name="Terry A."/>
            <person name="Pangilinan J."/>
            <person name="Kapitonov V."/>
            <person name="Jurka J."/>
            <person name="Salamov A."/>
            <person name="Shapiro H."/>
            <person name="Schmutz J."/>
            <person name="Grimwood J."/>
            <person name="Lindquist E."/>
            <person name="Lucas S."/>
            <person name="Grigoriev I.V."/>
            <person name="Schmitt R."/>
            <person name="Kirk D."/>
            <person name="Rokhsar D.S."/>
        </authorList>
    </citation>
    <scope>NUCLEOTIDE SEQUENCE [LARGE SCALE GENOMIC DNA]</scope>
    <source>
        <strain evidence="2">f. Nagariensis / Eve</strain>
    </source>
</reference>
<dbReference type="InParanoid" id="D8TTT4"/>
<sequence length="238" mass="25777">MEQAQPPVAPSLKDTCQAARYAFEAYNAPGTSPTYASGSTGVAEVVFTDQDFVKRNLNTGNGGILVVELTDALALKPFCGVSLSVELCIQPRILRAAAAATAAKGEQQQGSIRGAAIHVSLPLKGQDEKLELGVRPYSGRQLLLPTLLAPPPARMRAAMIQLLPRACYSFGDWAPPPAPAECPRKANQMSFTWLLAPFSDNPFAAKNILPREQPLVKHYMDSLVVLSNQYLNQKVLRY</sequence>
<gene>
    <name evidence="1" type="ORF">VOLCADRAFT_90226</name>
</gene>
<dbReference type="GeneID" id="9619166"/>
<accession>D8TTT4</accession>
<evidence type="ECO:0000313" key="2">
    <source>
        <dbReference type="Proteomes" id="UP000001058"/>
    </source>
</evidence>
<dbReference type="AlphaFoldDB" id="D8TTT4"/>
<evidence type="ECO:0000313" key="1">
    <source>
        <dbReference type="EMBL" id="EFJ49024.1"/>
    </source>
</evidence>
<dbReference type="EMBL" id="GL378337">
    <property type="protein sequence ID" value="EFJ49024.1"/>
    <property type="molecule type" value="Genomic_DNA"/>
</dbReference>
<proteinExistence type="predicted"/>
<dbReference type="Proteomes" id="UP000001058">
    <property type="component" value="Unassembled WGS sequence"/>
</dbReference>
<dbReference type="KEGG" id="vcn:VOLCADRAFT_90226"/>